<dbReference type="eggNOG" id="COG0613">
    <property type="taxonomic scope" value="Bacteria"/>
</dbReference>
<dbReference type="KEGG" id="csc:Csac_0867"/>
<feature type="domain" description="PHP" evidence="1">
    <location>
        <begin position="51"/>
        <end position="302"/>
    </location>
</feature>
<dbReference type="Proteomes" id="UP000000256">
    <property type="component" value="Chromosome"/>
</dbReference>
<dbReference type="AlphaFoldDB" id="A4XHU8"/>
<name>A4XHU8_CALS8</name>
<dbReference type="GO" id="GO:0003824">
    <property type="term" value="F:catalytic activity"/>
    <property type="evidence" value="ECO:0007669"/>
    <property type="project" value="InterPro"/>
</dbReference>
<dbReference type="SUPFAM" id="SSF89550">
    <property type="entry name" value="PHP domain-like"/>
    <property type="match status" value="1"/>
</dbReference>
<dbReference type="InterPro" id="IPR016195">
    <property type="entry name" value="Pol/histidinol_Pase-like"/>
</dbReference>
<proteinExistence type="predicted"/>
<dbReference type="InterPro" id="IPR004013">
    <property type="entry name" value="PHP_dom"/>
</dbReference>
<keyword evidence="3" id="KW-1185">Reference proteome</keyword>
<dbReference type="Gene3D" id="3.20.20.140">
    <property type="entry name" value="Metal-dependent hydrolases"/>
    <property type="match status" value="1"/>
</dbReference>
<dbReference type="STRING" id="351627.Csac_0867"/>
<evidence type="ECO:0000259" key="1">
    <source>
        <dbReference type="Pfam" id="PF02811"/>
    </source>
</evidence>
<evidence type="ECO:0000313" key="3">
    <source>
        <dbReference type="Proteomes" id="UP000000256"/>
    </source>
</evidence>
<organism evidence="2 3">
    <name type="scientific">Caldicellulosiruptor saccharolyticus (strain ATCC 43494 / DSM 8903 / Tp8T 6331)</name>
    <dbReference type="NCBI Taxonomy" id="351627"/>
    <lineage>
        <taxon>Bacteria</taxon>
        <taxon>Bacillati</taxon>
        <taxon>Bacillota</taxon>
        <taxon>Bacillota incertae sedis</taxon>
        <taxon>Caldicellulosiruptorales</taxon>
        <taxon>Caldicellulosiruptoraceae</taxon>
        <taxon>Caldicellulosiruptor</taxon>
    </lineage>
</organism>
<dbReference type="Gene3D" id="1.10.150.650">
    <property type="match status" value="1"/>
</dbReference>
<sequence length="436" mass="50148">MIIMSREIEHLIENLNSRDKKVRLCSLSELMKKVEIGEINLPPKSSVINNHIHTFYSFSPYSPSKAIWMAKASSLPTAGIMDHDTVAGAIEFIEAGKIAQIATTIGVECRADFSKTPLNGKKINNPDQDSIAYIAIHGIPHTEINTVTNYFTPYLKKRVERNKLMVENINELLSIFDIHLDFEKDIVSISMYHEGGSITERHILFALSKKLTERFGKGKKLVEFLKNELKIKLWPKVEQNLLDSENPYYEYDLLGALKSDFIQRFYIKATDECPDIKELVEFSERIGAIIAYAYLGDVTESVTGDKPSEKFEDEYLDLLFEVLNNLGIKAVTYMPSRNTIQQLQRVRKLCEKYNFLQISGEDINSPRQSFVCEALKNQEFENLIDTTWALIGHEIMATHDKTLGFFSKKMQEKFPDLKERISYFKQVGLREWKNAF</sequence>
<protein>
    <recommendedName>
        <fullName evidence="1">PHP domain-containing protein</fullName>
    </recommendedName>
</protein>
<accession>A4XHU8</accession>
<dbReference type="RefSeq" id="WP_011916429.1">
    <property type="nucleotide sequence ID" value="NC_009437.1"/>
</dbReference>
<evidence type="ECO:0000313" key="2">
    <source>
        <dbReference type="EMBL" id="ABP66483.1"/>
    </source>
</evidence>
<dbReference type="HOGENOM" id="CLU_598436_0_0_9"/>
<gene>
    <name evidence="2" type="ordered locus">Csac_0867</name>
</gene>
<dbReference type="EMBL" id="CP000679">
    <property type="protein sequence ID" value="ABP66483.1"/>
    <property type="molecule type" value="Genomic_DNA"/>
</dbReference>
<dbReference type="Pfam" id="PF02811">
    <property type="entry name" value="PHP"/>
    <property type="match status" value="1"/>
</dbReference>
<reference evidence="2 3" key="1">
    <citation type="journal article" date="2008" name="Appl. Environ. Microbiol.">
        <title>Hydrogenomics of the extremely thermophilic bacterium Caldicellulosiruptor saccharolyticus.</title>
        <authorList>
            <person name="van de Werken H.J."/>
            <person name="Verhaart M.R."/>
            <person name="VanFossen A.L."/>
            <person name="Willquist K."/>
            <person name="Lewis D.L."/>
            <person name="Nichols J.D."/>
            <person name="Goorissen H.P."/>
            <person name="Mongodin E.F."/>
            <person name="Nelson K.E."/>
            <person name="van Niel E.W."/>
            <person name="Stams A.J."/>
            <person name="Ward D.E."/>
            <person name="de Vos W.M."/>
            <person name="van der Oost J."/>
            <person name="Kelly R.M."/>
            <person name="Kengen S.W."/>
        </authorList>
    </citation>
    <scope>NUCLEOTIDE SEQUENCE [LARGE SCALE GENOMIC DNA]</scope>
    <source>
        <strain evidence="3">ATCC 43494 / DSM 8903 / Tp8T 6331</strain>
    </source>
</reference>